<protein>
    <recommendedName>
        <fullName evidence="3">Peptidase C1A papain C-terminal domain-containing protein</fullName>
    </recommendedName>
</protein>
<comment type="caution">
    <text evidence="4">The sequence shown here is derived from an EMBL/GenBank/DDBJ whole genome shotgun (WGS) entry which is preliminary data.</text>
</comment>
<dbReference type="InterPro" id="IPR013128">
    <property type="entry name" value="Peptidase_C1A"/>
</dbReference>
<proteinExistence type="inferred from homology"/>
<dbReference type="AlphaFoldDB" id="K0SWB6"/>
<dbReference type="OrthoDB" id="190265at2759"/>
<sequence length="438" mass="48431">MRFNPTCWGRAAAQQRRAGRKITTYLSRLASARLASEGSLAFVLLLPPGASPFFRTESLDTIITMKISTALALLVTSAAAQQRINEIVRLEAHDKPEDYSSPLPHDYIQDDEVPRSWHWGNVDGKNFLTHQLNQHIPQYCKCPAWASCWAHAALSSMADRIKIARNGEGDDINLSIQFVLNCGGGVAGSCYGGLHTGVYHFIKEKGYIPFDTCQPYIAVSYEELVLLRFGNFSHWYATILTLKFRLKFLRRPLSTPPLSYSRTCSTFTEKGGSCVGLEYFPNATVAEYGTIENGQTGDNEGRAMKIRKEIYTRGPVAATINAIPLRDWMTGIFSDETASTKPDHIVSIVGFGEDDDGTPFWHVRNSWGVYWGEGGFFKVKAGKNILGIEEGIAWVTPGTWTTKNVACSEDGKTCGGAENHGGDSQEYVDPSLYLLAKE</sequence>
<dbReference type="PANTHER" id="PTHR12411">
    <property type="entry name" value="CYSTEINE PROTEASE FAMILY C1-RELATED"/>
    <property type="match status" value="1"/>
</dbReference>
<evidence type="ECO:0000256" key="2">
    <source>
        <dbReference type="ARBA" id="ARBA00023145"/>
    </source>
</evidence>
<dbReference type="eggNOG" id="KOG1543">
    <property type="taxonomic scope" value="Eukaryota"/>
</dbReference>
<dbReference type="EMBL" id="AGNL01010308">
    <property type="protein sequence ID" value="EJK69249.1"/>
    <property type="molecule type" value="Genomic_DNA"/>
</dbReference>
<dbReference type="Gene3D" id="3.90.70.10">
    <property type="entry name" value="Cysteine proteinases"/>
    <property type="match status" value="1"/>
</dbReference>
<reference evidence="4 5" key="1">
    <citation type="journal article" date="2012" name="Genome Biol.">
        <title>Genome and low-iron response of an oceanic diatom adapted to chronic iron limitation.</title>
        <authorList>
            <person name="Lommer M."/>
            <person name="Specht M."/>
            <person name="Roy A.S."/>
            <person name="Kraemer L."/>
            <person name="Andreson R."/>
            <person name="Gutowska M.A."/>
            <person name="Wolf J."/>
            <person name="Bergner S.V."/>
            <person name="Schilhabel M.B."/>
            <person name="Klostermeier U.C."/>
            <person name="Beiko R.G."/>
            <person name="Rosenstiel P."/>
            <person name="Hippler M."/>
            <person name="Laroche J."/>
        </authorList>
    </citation>
    <scope>NUCLEOTIDE SEQUENCE [LARGE SCALE GENOMIC DNA]</scope>
    <source>
        <strain evidence="4 5">CCMP1005</strain>
    </source>
</reference>
<feature type="domain" description="Peptidase C1A papain C-terminal" evidence="3">
    <location>
        <begin position="113"/>
        <end position="396"/>
    </location>
</feature>
<evidence type="ECO:0000313" key="5">
    <source>
        <dbReference type="Proteomes" id="UP000266841"/>
    </source>
</evidence>
<dbReference type="InterPro" id="IPR038765">
    <property type="entry name" value="Papain-like_cys_pep_sf"/>
</dbReference>
<name>K0SWB6_THAOC</name>
<accession>K0SWB6</accession>
<keyword evidence="5" id="KW-1185">Reference proteome</keyword>
<evidence type="ECO:0000256" key="1">
    <source>
        <dbReference type="ARBA" id="ARBA00008455"/>
    </source>
</evidence>
<evidence type="ECO:0000313" key="4">
    <source>
        <dbReference type="EMBL" id="EJK69249.1"/>
    </source>
</evidence>
<dbReference type="GO" id="GO:0008234">
    <property type="term" value="F:cysteine-type peptidase activity"/>
    <property type="evidence" value="ECO:0007669"/>
    <property type="project" value="InterPro"/>
</dbReference>
<dbReference type="SUPFAM" id="SSF54001">
    <property type="entry name" value="Cysteine proteinases"/>
    <property type="match status" value="1"/>
</dbReference>
<gene>
    <name evidence="4" type="ORF">THAOC_09504</name>
</gene>
<dbReference type="GO" id="GO:0006508">
    <property type="term" value="P:proteolysis"/>
    <property type="evidence" value="ECO:0007669"/>
    <property type="project" value="InterPro"/>
</dbReference>
<evidence type="ECO:0000259" key="3">
    <source>
        <dbReference type="SMART" id="SM00645"/>
    </source>
</evidence>
<dbReference type="Pfam" id="PF00112">
    <property type="entry name" value="Peptidase_C1"/>
    <property type="match status" value="1"/>
</dbReference>
<dbReference type="InterPro" id="IPR000668">
    <property type="entry name" value="Peptidase_C1A_C"/>
</dbReference>
<dbReference type="FunFam" id="3.90.70.10:FF:000117">
    <property type="entry name" value="Probable papain cysteine protease"/>
    <property type="match status" value="1"/>
</dbReference>
<dbReference type="Proteomes" id="UP000266841">
    <property type="component" value="Unassembled WGS sequence"/>
</dbReference>
<organism evidence="4 5">
    <name type="scientific">Thalassiosira oceanica</name>
    <name type="common">Marine diatom</name>
    <dbReference type="NCBI Taxonomy" id="159749"/>
    <lineage>
        <taxon>Eukaryota</taxon>
        <taxon>Sar</taxon>
        <taxon>Stramenopiles</taxon>
        <taxon>Ochrophyta</taxon>
        <taxon>Bacillariophyta</taxon>
        <taxon>Coscinodiscophyceae</taxon>
        <taxon>Thalassiosirophycidae</taxon>
        <taxon>Thalassiosirales</taxon>
        <taxon>Thalassiosiraceae</taxon>
        <taxon>Thalassiosira</taxon>
    </lineage>
</organism>
<keyword evidence="2" id="KW-0865">Zymogen</keyword>
<dbReference type="SMART" id="SM00645">
    <property type="entry name" value="Pept_C1"/>
    <property type="match status" value="1"/>
</dbReference>
<comment type="similarity">
    <text evidence="1">Belongs to the peptidase C1 family.</text>
</comment>